<dbReference type="GO" id="GO:0015232">
    <property type="term" value="F:heme transmembrane transporter activity"/>
    <property type="evidence" value="ECO:0007669"/>
    <property type="project" value="InterPro"/>
</dbReference>
<evidence type="ECO:0000256" key="13">
    <source>
        <dbReference type="SAM" id="MobiDB-lite"/>
    </source>
</evidence>
<dbReference type="OrthoDB" id="9796221at2"/>
<dbReference type="Pfam" id="PF07715">
    <property type="entry name" value="Plug"/>
    <property type="match status" value="1"/>
</dbReference>
<protein>
    <submittedName>
        <fullName evidence="16">TonB-dependent hemoglobin/transferrin/lactoferrin family receptor</fullName>
    </submittedName>
</protein>
<evidence type="ECO:0000256" key="12">
    <source>
        <dbReference type="RuleBase" id="RU003357"/>
    </source>
</evidence>
<dbReference type="InterPro" id="IPR010949">
    <property type="entry name" value="TonB_Hb/transfer/lactofer_rcpt"/>
</dbReference>
<dbReference type="InterPro" id="IPR039426">
    <property type="entry name" value="TonB-dep_rcpt-like"/>
</dbReference>
<keyword evidence="5 11" id="KW-0812">Transmembrane</keyword>
<evidence type="ECO:0000256" key="10">
    <source>
        <dbReference type="ARBA" id="ARBA00023237"/>
    </source>
</evidence>
<dbReference type="SUPFAM" id="SSF56935">
    <property type="entry name" value="Porins"/>
    <property type="match status" value="1"/>
</dbReference>
<name>A0A444LI30_9HYPH</name>
<keyword evidence="3 11" id="KW-0813">Transport</keyword>
<organism evidence="16 17">
    <name type="scientific">Neorhizobium lilium</name>
    <dbReference type="NCBI Taxonomy" id="2503024"/>
    <lineage>
        <taxon>Bacteria</taxon>
        <taxon>Pseudomonadati</taxon>
        <taxon>Pseudomonadota</taxon>
        <taxon>Alphaproteobacteria</taxon>
        <taxon>Hyphomicrobiales</taxon>
        <taxon>Rhizobiaceae</taxon>
        <taxon>Rhizobium/Agrobacterium group</taxon>
        <taxon>Neorhizobium</taxon>
    </lineage>
</organism>
<dbReference type="GO" id="GO:0009279">
    <property type="term" value="C:cell outer membrane"/>
    <property type="evidence" value="ECO:0007669"/>
    <property type="project" value="UniProtKB-SubCell"/>
</dbReference>
<evidence type="ECO:0000256" key="5">
    <source>
        <dbReference type="ARBA" id="ARBA00022692"/>
    </source>
</evidence>
<dbReference type="Proteomes" id="UP000287687">
    <property type="component" value="Unassembled WGS sequence"/>
</dbReference>
<evidence type="ECO:0000256" key="8">
    <source>
        <dbReference type="ARBA" id="ARBA00023136"/>
    </source>
</evidence>
<evidence type="ECO:0000256" key="7">
    <source>
        <dbReference type="ARBA" id="ARBA00023077"/>
    </source>
</evidence>
<keyword evidence="4 11" id="KW-1134">Transmembrane beta strand</keyword>
<accession>A0A444LI30</accession>
<dbReference type="Gene3D" id="2.170.130.10">
    <property type="entry name" value="TonB-dependent receptor, plug domain"/>
    <property type="match status" value="1"/>
</dbReference>
<keyword evidence="8 11" id="KW-0472">Membrane</keyword>
<evidence type="ECO:0000256" key="2">
    <source>
        <dbReference type="ARBA" id="ARBA00009810"/>
    </source>
</evidence>
<evidence type="ECO:0000313" key="17">
    <source>
        <dbReference type="Proteomes" id="UP000287687"/>
    </source>
</evidence>
<dbReference type="CDD" id="cd01347">
    <property type="entry name" value="ligand_gated_channel"/>
    <property type="match status" value="1"/>
</dbReference>
<dbReference type="InterPro" id="IPR000531">
    <property type="entry name" value="Beta-barrel_TonB"/>
</dbReference>
<dbReference type="EMBL" id="SBIP01000002">
    <property type="protein sequence ID" value="RWX78678.1"/>
    <property type="molecule type" value="Genomic_DNA"/>
</dbReference>
<dbReference type="InterPro" id="IPR012910">
    <property type="entry name" value="Plug_dom"/>
</dbReference>
<dbReference type="PANTHER" id="PTHR30069">
    <property type="entry name" value="TONB-DEPENDENT OUTER MEMBRANE RECEPTOR"/>
    <property type="match status" value="1"/>
</dbReference>
<dbReference type="NCBIfam" id="TIGR01786">
    <property type="entry name" value="TonB-hemlactrns"/>
    <property type="match status" value="1"/>
</dbReference>
<feature type="domain" description="TonB-dependent receptor plug" evidence="15">
    <location>
        <begin position="130"/>
        <end position="227"/>
    </location>
</feature>
<evidence type="ECO:0000259" key="15">
    <source>
        <dbReference type="Pfam" id="PF07715"/>
    </source>
</evidence>
<keyword evidence="10 11" id="KW-0998">Cell outer membrane</keyword>
<proteinExistence type="inferred from homology"/>
<evidence type="ECO:0000256" key="3">
    <source>
        <dbReference type="ARBA" id="ARBA00022448"/>
    </source>
</evidence>
<comment type="subcellular location">
    <subcellularLocation>
        <location evidence="1 11">Cell outer membrane</location>
        <topology evidence="1 11">Multi-pass membrane protein</topology>
    </subcellularLocation>
</comment>
<evidence type="ECO:0000313" key="16">
    <source>
        <dbReference type="EMBL" id="RWX78678.1"/>
    </source>
</evidence>
<evidence type="ECO:0000256" key="4">
    <source>
        <dbReference type="ARBA" id="ARBA00022452"/>
    </source>
</evidence>
<feature type="domain" description="TonB-dependent receptor-like beta-barrel" evidence="14">
    <location>
        <begin position="323"/>
        <end position="789"/>
    </location>
</feature>
<keyword evidence="7 12" id="KW-0798">TonB box</keyword>
<evidence type="ECO:0000256" key="6">
    <source>
        <dbReference type="ARBA" id="ARBA00022729"/>
    </source>
</evidence>
<evidence type="ECO:0000256" key="9">
    <source>
        <dbReference type="ARBA" id="ARBA00023170"/>
    </source>
</evidence>
<dbReference type="Gene3D" id="2.40.170.20">
    <property type="entry name" value="TonB-dependent receptor, beta-barrel domain"/>
    <property type="match status" value="1"/>
</dbReference>
<dbReference type="InterPro" id="IPR011276">
    <property type="entry name" value="TonB_haem/Hb_rcpt"/>
</dbReference>
<dbReference type="GO" id="GO:0015344">
    <property type="term" value="F:siderophore uptake transmembrane transporter activity"/>
    <property type="evidence" value="ECO:0007669"/>
    <property type="project" value="TreeGrafter"/>
</dbReference>
<feature type="region of interest" description="Disordered" evidence="13">
    <location>
        <begin position="333"/>
        <end position="360"/>
    </location>
</feature>
<sequence>MRNYHAIKNMTKKPNFKLDSKCGDLISLQPGLPRWRKSTLSIGSTCARTSRRARFLHVFFQGVIMATRSPRHRYLAAGTAFILGWGLALPTQAQDAAKAEDSAAVSTELKPIVLRDKKTGRVIDSPLTETTERTVLQQRMVTDFRDFARRVDAGVNFNSNSKSINIRGLQDERVLTTIDGIRIPWLIDPRQSAKGGANSFDFESLSSMDITKGADSSRVGSGALGGAVQLYTLNPEDIVPEGKSFGALTKTTYDSTDNSVGSNAAIAGHVDDTWLLVQGGYKRGHETDNQGDIDSYGASRTEANPMDYNQKNLLVKFHQYLEGGHRLGLTGEFFNRDDDTDNRRGSTSSYVPGSLKSGEETDRKRISASYDFVSPDNTDWLDQANLTAYWQRQRLNNTTDGIRIPSALGGTPAGAANYYGFPFGPYKRDNMIEQSTYGLTGSAAKETEFGGLKHSFRFGGELSWQDIHQYSSGVDNCPDVDWTTIPQPFGPQSCRLLHSNSSDMPDVNGVTFGMYAEDDIKFFEDRLTVTPGLRFDWYSYDPKSTAAFEGSPNFDPAYLQSNDDFGISPKLRIGWKATQELELYAQYARGFRAPTATELYQNYGAPGSYATIGNPQLETETSNGFEIGAKYDATDYSLKASVFNNYYRNFIDTVTIAPPGGEYPVGGITGYDNLNHVRIYGVELGGEWRFDPNWRTWGSFAWTHGRDTDSNEYLNSVAPLRAIVGLGYSAETWGSDVSLTLASARNKVSGTGFKAPGYGLVDATIWWAPTKIGEMDVSGLKVQAGVFNIFDKKYWDAVGVPDGTTVAARDYFSEPGRSFKVSITKQF</sequence>
<dbReference type="GO" id="GO:0044718">
    <property type="term" value="P:siderophore transmembrane transport"/>
    <property type="evidence" value="ECO:0007669"/>
    <property type="project" value="TreeGrafter"/>
</dbReference>
<evidence type="ECO:0000256" key="11">
    <source>
        <dbReference type="PROSITE-ProRule" id="PRU01360"/>
    </source>
</evidence>
<dbReference type="PROSITE" id="PS52016">
    <property type="entry name" value="TONB_DEPENDENT_REC_3"/>
    <property type="match status" value="1"/>
</dbReference>
<comment type="similarity">
    <text evidence="2 11 12">Belongs to the TonB-dependent receptor family.</text>
</comment>
<dbReference type="PANTHER" id="PTHR30069:SF29">
    <property type="entry name" value="HEMOGLOBIN AND HEMOGLOBIN-HAPTOGLOBIN-BINDING PROTEIN 1-RELATED"/>
    <property type="match status" value="1"/>
</dbReference>
<evidence type="ECO:0000256" key="1">
    <source>
        <dbReference type="ARBA" id="ARBA00004571"/>
    </source>
</evidence>
<dbReference type="InterPro" id="IPR036942">
    <property type="entry name" value="Beta-barrel_TonB_sf"/>
</dbReference>
<dbReference type="InterPro" id="IPR037066">
    <property type="entry name" value="Plug_dom_sf"/>
</dbReference>
<keyword evidence="9 16" id="KW-0675">Receptor</keyword>
<dbReference type="NCBIfam" id="TIGR01785">
    <property type="entry name" value="TonB-hemin"/>
    <property type="match status" value="1"/>
</dbReference>
<reference evidence="16 17" key="1">
    <citation type="submission" date="2019-01" db="EMBL/GenBank/DDBJ databases">
        <title>The draft genome of Rhizobium sp. 24NR.</title>
        <authorList>
            <person name="Liu L."/>
            <person name="Liang L."/>
            <person name="Shi S."/>
            <person name="Xu L."/>
            <person name="Wang X."/>
            <person name="Li L."/>
            <person name="Zhang X."/>
        </authorList>
    </citation>
    <scope>NUCLEOTIDE SEQUENCE [LARGE SCALE GENOMIC DNA]</scope>
    <source>
        <strain evidence="16 17">24NR</strain>
    </source>
</reference>
<evidence type="ECO:0000259" key="14">
    <source>
        <dbReference type="Pfam" id="PF00593"/>
    </source>
</evidence>
<gene>
    <name evidence="16" type="ORF">EPK99_08775</name>
</gene>
<keyword evidence="17" id="KW-1185">Reference proteome</keyword>
<keyword evidence="6" id="KW-0732">Signal</keyword>
<dbReference type="AlphaFoldDB" id="A0A444LI30"/>
<dbReference type="Pfam" id="PF00593">
    <property type="entry name" value="TonB_dep_Rec_b-barrel"/>
    <property type="match status" value="1"/>
</dbReference>
<feature type="compositionally biased region" description="Basic and acidic residues" evidence="13">
    <location>
        <begin position="334"/>
        <end position="344"/>
    </location>
</feature>
<comment type="caution">
    <text evidence="16">The sequence shown here is derived from an EMBL/GenBank/DDBJ whole genome shotgun (WGS) entry which is preliminary data.</text>
</comment>